<feature type="transmembrane region" description="Helical" evidence="1">
    <location>
        <begin position="12"/>
        <end position="44"/>
    </location>
</feature>
<feature type="transmembrane region" description="Helical" evidence="1">
    <location>
        <begin position="321"/>
        <end position="343"/>
    </location>
</feature>
<comment type="caution">
    <text evidence="2">The sequence shown here is derived from an EMBL/GenBank/DDBJ whole genome shotgun (WGS) entry which is preliminary data.</text>
</comment>
<evidence type="ECO:0000256" key="1">
    <source>
        <dbReference type="SAM" id="Phobius"/>
    </source>
</evidence>
<feature type="transmembrane region" description="Helical" evidence="1">
    <location>
        <begin position="185"/>
        <end position="202"/>
    </location>
</feature>
<dbReference type="EMBL" id="SJPO01000001">
    <property type="protein sequence ID" value="TWT85487.1"/>
    <property type="molecule type" value="Genomic_DNA"/>
</dbReference>
<feature type="transmembrane region" description="Helical" evidence="1">
    <location>
        <begin position="214"/>
        <end position="233"/>
    </location>
</feature>
<accession>A0A5C5ZEK2</accession>
<dbReference type="AlphaFoldDB" id="A0A5C5ZEK2"/>
<feature type="transmembrane region" description="Helical" evidence="1">
    <location>
        <begin position="245"/>
        <end position="267"/>
    </location>
</feature>
<evidence type="ECO:0000313" key="3">
    <source>
        <dbReference type="Proteomes" id="UP000318478"/>
    </source>
</evidence>
<keyword evidence="1" id="KW-0812">Transmembrane</keyword>
<feature type="transmembrane region" description="Helical" evidence="1">
    <location>
        <begin position="65"/>
        <end position="88"/>
    </location>
</feature>
<keyword evidence="1" id="KW-0472">Membrane</keyword>
<sequence length="359" mass="39456">MFPFDQPTPTAFYLVLYLGTLLLHVVPMNYVLAGSSYLALLGVWETARGQVSEPHRAIAAGLRDWMPFALSIAITAGVAPLLFLQVLYKEPFYTANLLLLHRWMAILPILIVAFYLLYLQKSKRFVARPAAVRMLVSVGIFCCFGFVAWSWTENHLLSTRGQEVWIEQYTQGGWFYGDWELPARLALWWVGAFPMLAMILAWQVPAARASLVRLALVALAASAVAGVVYFLQIPAAARSQIVSRGWPYLTLGLLGGAGQAAVWTLAWRVRELTAGLLAGLSAAAVLAALGVTVLRELRRLSAIDITAYYDQHAEAAGVGGWWLFVLLLLMNAGLIAWVIRIACRPAAEPNPQKANSATE</sequence>
<dbReference type="OrthoDB" id="9810382at2"/>
<keyword evidence="3" id="KW-1185">Reference proteome</keyword>
<evidence type="ECO:0000313" key="2">
    <source>
        <dbReference type="EMBL" id="TWT85487.1"/>
    </source>
</evidence>
<feature type="transmembrane region" description="Helical" evidence="1">
    <location>
        <begin position="130"/>
        <end position="151"/>
    </location>
</feature>
<keyword evidence="1" id="KW-1133">Transmembrane helix</keyword>
<reference evidence="2 3" key="1">
    <citation type="submission" date="2019-02" db="EMBL/GenBank/DDBJ databases">
        <title>Deep-cultivation of Planctomycetes and their phenomic and genomic characterization uncovers novel biology.</title>
        <authorList>
            <person name="Wiegand S."/>
            <person name="Jogler M."/>
            <person name="Boedeker C."/>
            <person name="Pinto D."/>
            <person name="Vollmers J."/>
            <person name="Rivas-Marin E."/>
            <person name="Kohn T."/>
            <person name="Peeters S.H."/>
            <person name="Heuer A."/>
            <person name="Rast P."/>
            <person name="Oberbeckmann S."/>
            <person name="Bunk B."/>
            <person name="Jeske O."/>
            <person name="Meyerdierks A."/>
            <person name="Storesund J.E."/>
            <person name="Kallscheuer N."/>
            <person name="Luecker S."/>
            <person name="Lage O.M."/>
            <person name="Pohl T."/>
            <person name="Merkel B.J."/>
            <person name="Hornburger P."/>
            <person name="Mueller R.-W."/>
            <person name="Bruemmer F."/>
            <person name="Labrenz M."/>
            <person name="Spormann A.M."/>
            <person name="Op Den Camp H."/>
            <person name="Overmann J."/>
            <person name="Amann R."/>
            <person name="Jetten M.S.M."/>
            <person name="Mascher T."/>
            <person name="Medema M.H."/>
            <person name="Devos D.P."/>
            <person name="Kaster A.-K."/>
            <person name="Ovreas L."/>
            <person name="Rohde M."/>
            <person name="Galperin M.Y."/>
            <person name="Jogler C."/>
        </authorList>
    </citation>
    <scope>NUCLEOTIDE SEQUENCE [LARGE SCALE GENOMIC DNA]</scope>
    <source>
        <strain evidence="2 3">Pla123a</strain>
    </source>
</reference>
<dbReference type="Proteomes" id="UP000318478">
    <property type="component" value="Unassembled WGS sequence"/>
</dbReference>
<feature type="transmembrane region" description="Helical" evidence="1">
    <location>
        <begin position="100"/>
        <end position="118"/>
    </location>
</feature>
<feature type="transmembrane region" description="Helical" evidence="1">
    <location>
        <begin position="274"/>
        <end position="294"/>
    </location>
</feature>
<organism evidence="2 3">
    <name type="scientific">Posidoniimonas polymericola</name>
    <dbReference type="NCBI Taxonomy" id="2528002"/>
    <lineage>
        <taxon>Bacteria</taxon>
        <taxon>Pseudomonadati</taxon>
        <taxon>Planctomycetota</taxon>
        <taxon>Planctomycetia</taxon>
        <taxon>Pirellulales</taxon>
        <taxon>Lacipirellulaceae</taxon>
        <taxon>Posidoniimonas</taxon>
    </lineage>
</organism>
<gene>
    <name evidence="2" type="ORF">Pla123a_02940</name>
</gene>
<name>A0A5C5ZEK2_9BACT</name>
<protein>
    <submittedName>
        <fullName evidence="2">Uncharacterized protein</fullName>
    </submittedName>
</protein>
<proteinExistence type="predicted"/>
<dbReference type="RefSeq" id="WP_146583747.1">
    <property type="nucleotide sequence ID" value="NZ_SJPO01000001.1"/>
</dbReference>